<evidence type="ECO:0000313" key="1">
    <source>
        <dbReference type="EMBL" id="KAJ8779016.1"/>
    </source>
</evidence>
<accession>A0AB34GJL8</accession>
<organism evidence="1 2">
    <name type="scientific">Eschrichtius robustus</name>
    <name type="common">California gray whale</name>
    <name type="synonym">Eschrichtius gibbosus</name>
    <dbReference type="NCBI Taxonomy" id="9764"/>
    <lineage>
        <taxon>Eukaryota</taxon>
        <taxon>Metazoa</taxon>
        <taxon>Chordata</taxon>
        <taxon>Craniata</taxon>
        <taxon>Vertebrata</taxon>
        <taxon>Euteleostomi</taxon>
        <taxon>Mammalia</taxon>
        <taxon>Eutheria</taxon>
        <taxon>Laurasiatheria</taxon>
        <taxon>Artiodactyla</taxon>
        <taxon>Whippomorpha</taxon>
        <taxon>Cetacea</taxon>
        <taxon>Mysticeti</taxon>
        <taxon>Eschrichtiidae</taxon>
        <taxon>Eschrichtius</taxon>
    </lineage>
</organism>
<proteinExistence type="predicted"/>
<evidence type="ECO:0000313" key="2">
    <source>
        <dbReference type="Proteomes" id="UP001159641"/>
    </source>
</evidence>
<gene>
    <name evidence="1" type="ORF">J1605_012867</name>
</gene>
<reference evidence="1 2" key="1">
    <citation type="submission" date="2022-11" db="EMBL/GenBank/DDBJ databases">
        <title>Whole genome sequence of Eschrichtius robustus ER-17-0199.</title>
        <authorList>
            <person name="Bruniche-Olsen A."/>
            <person name="Black A.N."/>
            <person name="Fields C.J."/>
            <person name="Walden K."/>
            <person name="Dewoody J.A."/>
        </authorList>
    </citation>
    <scope>NUCLEOTIDE SEQUENCE [LARGE SCALE GENOMIC DNA]</scope>
    <source>
        <strain evidence="1">ER-17-0199</strain>
        <tissue evidence="1">Blubber</tissue>
    </source>
</reference>
<dbReference type="Proteomes" id="UP001159641">
    <property type="component" value="Unassembled WGS sequence"/>
</dbReference>
<keyword evidence="2" id="KW-1185">Reference proteome</keyword>
<dbReference type="AlphaFoldDB" id="A0AB34GJL8"/>
<comment type="caution">
    <text evidence="1">The sequence shown here is derived from an EMBL/GenBank/DDBJ whole genome shotgun (WGS) entry which is preliminary data.</text>
</comment>
<name>A0AB34GJL8_ESCRO</name>
<sequence>MVNRKFGHFGGFPGGAVVENLPANAGDTGSSPGLGRSHIPQSNWAREPQLLSLRIWSLCSATREAAIMRGPRTNRASLVVQWLRIRLPTQGTRVQALVREDPTCRGAAKPMRHNY</sequence>
<protein>
    <submittedName>
        <fullName evidence="1">Uncharacterized protein</fullName>
    </submittedName>
</protein>
<dbReference type="EMBL" id="JAIQCJ010002232">
    <property type="protein sequence ID" value="KAJ8779016.1"/>
    <property type="molecule type" value="Genomic_DNA"/>
</dbReference>